<organism evidence="5 6">
    <name type="scientific">Paragonimus westermani</name>
    <dbReference type="NCBI Taxonomy" id="34504"/>
    <lineage>
        <taxon>Eukaryota</taxon>
        <taxon>Metazoa</taxon>
        <taxon>Spiralia</taxon>
        <taxon>Lophotrochozoa</taxon>
        <taxon>Platyhelminthes</taxon>
        <taxon>Trematoda</taxon>
        <taxon>Digenea</taxon>
        <taxon>Plagiorchiida</taxon>
        <taxon>Troglotremata</taxon>
        <taxon>Troglotrematidae</taxon>
        <taxon>Paragonimus</taxon>
    </lineage>
</organism>
<dbReference type="AlphaFoldDB" id="A0A5J4N5V9"/>
<feature type="region of interest" description="Disordered" evidence="4">
    <location>
        <begin position="444"/>
        <end position="477"/>
    </location>
</feature>
<comment type="similarity">
    <text evidence="1">Belongs to the VPS26 family.</text>
</comment>
<evidence type="ECO:0000256" key="2">
    <source>
        <dbReference type="ARBA" id="ARBA00022448"/>
    </source>
</evidence>
<evidence type="ECO:0000313" key="5">
    <source>
        <dbReference type="EMBL" id="KAA3670884.1"/>
    </source>
</evidence>
<dbReference type="GO" id="GO:0006886">
    <property type="term" value="P:intracellular protein transport"/>
    <property type="evidence" value="ECO:0007669"/>
    <property type="project" value="InterPro"/>
</dbReference>
<evidence type="ECO:0000256" key="4">
    <source>
        <dbReference type="SAM" id="MobiDB-lite"/>
    </source>
</evidence>
<keyword evidence="2" id="KW-0813">Transport</keyword>
<gene>
    <name evidence="5" type="ORF">DEA37_0011937</name>
</gene>
<dbReference type="Pfam" id="PF03643">
    <property type="entry name" value="Vps26"/>
    <property type="match status" value="1"/>
</dbReference>
<name>A0A5J4N5V9_9TREM</name>
<protein>
    <submittedName>
        <fullName evidence="5">Vacuolar protein sorting-associated protein 26</fullName>
    </submittedName>
</protein>
<dbReference type="InterPro" id="IPR028934">
    <property type="entry name" value="Vps26-related"/>
</dbReference>
<dbReference type="InterPro" id="IPR014756">
    <property type="entry name" value="Ig_E-set"/>
</dbReference>
<feature type="region of interest" description="Disordered" evidence="4">
    <location>
        <begin position="387"/>
        <end position="427"/>
    </location>
</feature>
<feature type="compositionally biased region" description="Low complexity" evidence="4">
    <location>
        <begin position="394"/>
        <end position="405"/>
    </location>
</feature>
<dbReference type="Gene3D" id="2.60.40.640">
    <property type="match status" value="2"/>
</dbReference>
<keyword evidence="6" id="KW-1185">Reference proteome</keyword>
<accession>A0A5J4N5V9</accession>
<evidence type="ECO:0000313" key="6">
    <source>
        <dbReference type="Proteomes" id="UP000324629"/>
    </source>
</evidence>
<keyword evidence="3" id="KW-0653">Protein transport</keyword>
<evidence type="ECO:0000256" key="3">
    <source>
        <dbReference type="ARBA" id="ARBA00022927"/>
    </source>
</evidence>
<dbReference type="Proteomes" id="UP000324629">
    <property type="component" value="Unassembled WGS sequence"/>
</dbReference>
<feature type="compositionally biased region" description="Basic and acidic residues" evidence="4">
    <location>
        <begin position="468"/>
        <end position="477"/>
    </location>
</feature>
<dbReference type="FunFam" id="2.60.40.640:FF:000015">
    <property type="entry name" value="Vacuolar protein sorting-associated protein 26"/>
    <property type="match status" value="1"/>
</dbReference>
<feature type="non-terminal residue" evidence="5">
    <location>
        <position position="1"/>
    </location>
</feature>
<dbReference type="SUPFAM" id="SSF81296">
    <property type="entry name" value="E set domains"/>
    <property type="match status" value="1"/>
</dbReference>
<comment type="caution">
    <text evidence="5">The sequence shown here is derived from an EMBL/GenBank/DDBJ whole genome shotgun (WGS) entry which is preliminary data.</text>
</comment>
<evidence type="ECO:0000256" key="1">
    <source>
        <dbReference type="ARBA" id="ARBA00009100"/>
    </source>
</evidence>
<dbReference type="PANTHER" id="PTHR12233">
    <property type="entry name" value="VACUOLAR PROTEIN SORTING 26 RELATED"/>
    <property type="match status" value="1"/>
</dbReference>
<sequence>LKAAHPDHIFVHYIPIHQNFLGLGQNVDIRVTLHDEDSRKQEEFKTEDGQTYPLLIYYDGETVAGNVLIGMKRGSKLEHQGIRIDFLGVIEFYSDRGSRDEFISLSQDLARPGILSQPTKYPFEFVDIMKPHESYCGTHVRLRYFLRVTIQRRLSDMTKEREILVHALNRLPECVEEIRMDVGIEDSLHIEFEYNKSKYHLRDVIVGKIYFLLVRVKIKNMELHLLKRESIGSGPNNFSDTETIVKYEIMDGAPVRGESIPVRLFLQPYALSPTMRDVNRKFSVRYFLNLVLSDEEDRRYYKQQEIVLYRRPDRRRKPVYVCPTTEPVHQEGNAKVATTNTTSHTNGASVVANSDLIVSEIGQPSSGPSHPSTLECCVANTVSENRDAINVNDSSPESPESARASRSMHRYESKHVRPAGSTSPGVIDTSTASVTLFKTIPPASVEADSQATQRGGISECCPEADEAKDEHYETTAK</sequence>
<dbReference type="InterPro" id="IPR014752">
    <property type="entry name" value="Arrestin-like_C"/>
</dbReference>
<proteinExistence type="inferred from homology"/>
<dbReference type="EMBL" id="QNGE01007936">
    <property type="protein sequence ID" value="KAA3670884.1"/>
    <property type="molecule type" value="Genomic_DNA"/>
</dbReference>
<reference evidence="5 6" key="1">
    <citation type="journal article" date="2019" name="Gigascience">
        <title>Whole-genome sequence of the oriental lung fluke Paragonimus westermani.</title>
        <authorList>
            <person name="Oey H."/>
            <person name="Zakrzewski M."/>
            <person name="Narain K."/>
            <person name="Devi K.R."/>
            <person name="Agatsuma T."/>
            <person name="Nawaratna S."/>
            <person name="Gobert G.N."/>
            <person name="Jones M.K."/>
            <person name="Ragan M.A."/>
            <person name="McManus D.P."/>
            <person name="Krause L."/>
        </authorList>
    </citation>
    <scope>NUCLEOTIDE SEQUENCE [LARGE SCALE GENOMIC DNA]</scope>
    <source>
        <strain evidence="5 6">IND2009</strain>
    </source>
</reference>
<dbReference type="GO" id="GO:0030904">
    <property type="term" value="C:retromer complex"/>
    <property type="evidence" value="ECO:0007669"/>
    <property type="project" value="UniProtKB-ARBA"/>
</dbReference>